<evidence type="ECO:0000256" key="5">
    <source>
        <dbReference type="ARBA" id="ARBA00022729"/>
    </source>
</evidence>
<dbReference type="Gene3D" id="3.20.20.80">
    <property type="entry name" value="Glycosidases"/>
    <property type="match status" value="1"/>
</dbReference>
<keyword evidence="8" id="KW-0458">Lysosome</keyword>
<dbReference type="SUPFAM" id="SSF51445">
    <property type="entry name" value="(Trans)glycosidases"/>
    <property type="match status" value="1"/>
</dbReference>
<dbReference type="InterPro" id="IPR050887">
    <property type="entry name" value="Beta-mannosidase_GH2"/>
</dbReference>
<organism evidence="14 15">
    <name type="scientific">Penaeus vannamei</name>
    <name type="common">Whiteleg shrimp</name>
    <name type="synonym">Litopenaeus vannamei</name>
    <dbReference type="NCBI Taxonomy" id="6689"/>
    <lineage>
        <taxon>Eukaryota</taxon>
        <taxon>Metazoa</taxon>
        <taxon>Ecdysozoa</taxon>
        <taxon>Arthropoda</taxon>
        <taxon>Crustacea</taxon>
        <taxon>Multicrustacea</taxon>
        <taxon>Malacostraca</taxon>
        <taxon>Eumalacostraca</taxon>
        <taxon>Eucarida</taxon>
        <taxon>Decapoda</taxon>
        <taxon>Dendrobranchiata</taxon>
        <taxon>Penaeoidea</taxon>
        <taxon>Penaeidae</taxon>
        <taxon>Penaeus</taxon>
    </lineage>
</organism>
<evidence type="ECO:0000313" key="15">
    <source>
        <dbReference type="Proteomes" id="UP000283509"/>
    </source>
</evidence>
<dbReference type="Gene3D" id="2.60.120.260">
    <property type="entry name" value="Galactose-binding domain-like"/>
    <property type="match status" value="1"/>
</dbReference>
<evidence type="ECO:0000256" key="9">
    <source>
        <dbReference type="ARBA" id="ARBA00023295"/>
    </source>
</evidence>
<dbReference type="Gene3D" id="2.60.40.10">
    <property type="entry name" value="Immunoglobulins"/>
    <property type="match status" value="3"/>
</dbReference>
<evidence type="ECO:0000256" key="6">
    <source>
        <dbReference type="ARBA" id="ARBA00022801"/>
    </source>
</evidence>
<dbReference type="Pfam" id="PF17753">
    <property type="entry name" value="Ig_mannosidase"/>
    <property type="match status" value="1"/>
</dbReference>
<evidence type="ECO:0000256" key="10">
    <source>
        <dbReference type="ARBA" id="ARBA00033445"/>
    </source>
</evidence>
<comment type="catalytic activity">
    <reaction evidence="1">
        <text>Hydrolysis of terminal, non-reducing beta-D-mannose residues in beta-D-mannosides.</text>
        <dbReference type="EC" id="3.2.1.25"/>
    </reaction>
</comment>
<keyword evidence="15" id="KW-1185">Reference proteome</keyword>
<dbReference type="OrthoDB" id="2866996at2759"/>
<evidence type="ECO:0000313" key="14">
    <source>
        <dbReference type="EMBL" id="ROT80410.1"/>
    </source>
</evidence>
<evidence type="ECO:0000256" key="2">
    <source>
        <dbReference type="ARBA" id="ARBA00004371"/>
    </source>
</evidence>
<accession>A0A3R7N8V9</accession>
<keyword evidence="5" id="KW-0732">Signal</keyword>
<feature type="transmembrane region" description="Helical" evidence="11">
    <location>
        <begin position="21"/>
        <end position="44"/>
    </location>
</feature>
<feature type="domain" description="Beta-mannosidase Ig-fold" evidence="12">
    <location>
        <begin position="932"/>
        <end position="986"/>
    </location>
</feature>
<comment type="subcellular location">
    <subcellularLocation>
        <location evidence="2">Lysosome</location>
    </subcellularLocation>
</comment>
<evidence type="ECO:0000259" key="12">
    <source>
        <dbReference type="Pfam" id="PF17753"/>
    </source>
</evidence>
<dbReference type="FunFam" id="3.20.20.80:FF:000035">
    <property type="entry name" value="Mannosidase beta"/>
    <property type="match status" value="1"/>
</dbReference>
<keyword evidence="9" id="KW-0326">Glycosidase</keyword>
<dbReference type="EC" id="3.2.1.25" evidence="4"/>
<comment type="similarity">
    <text evidence="3">Belongs to the glycosyl hydrolase 2 family.</text>
</comment>
<dbReference type="InterPro" id="IPR017853">
    <property type="entry name" value="GH"/>
</dbReference>
<evidence type="ECO:0000256" key="3">
    <source>
        <dbReference type="ARBA" id="ARBA00007401"/>
    </source>
</evidence>
<dbReference type="GO" id="GO:0005764">
    <property type="term" value="C:lysosome"/>
    <property type="evidence" value="ECO:0007669"/>
    <property type="project" value="UniProtKB-SubCell"/>
</dbReference>
<dbReference type="SUPFAM" id="SSF49785">
    <property type="entry name" value="Galactose-binding domain-like"/>
    <property type="match status" value="1"/>
</dbReference>
<dbReference type="PANTHER" id="PTHR43730:SF1">
    <property type="entry name" value="BETA-MANNOSIDASE"/>
    <property type="match status" value="1"/>
</dbReference>
<proteinExistence type="inferred from homology"/>
<feature type="domain" description="Beta-mannosidase-like galactose-binding" evidence="13">
    <location>
        <begin position="133"/>
        <end position="301"/>
    </location>
</feature>
<keyword evidence="11" id="KW-0472">Membrane</keyword>
<dbReference type="FunFam" id="2.60.120.260:FF:000060">
    <property type="entry name" value="Probable beta-mannosidase"/>
    <property type="match status" value="1"/>
</dbReference>
<keyword evidence="6" id="KW-0378">Hydrolase</keyword>
<dbReference type="EMBL" id="QCYY01001123">
    <property type="protein sequence ID" value="ROT80410.1"/>
    <property type="molecule type" value="Genomic_DNA"/>
</dbReference>
<protein>
    <recommendedName>
        <fullName evidence="4">beta-mannosidase</fullName>
        <ecNumber evidence="4">3.2.1.25</ecNumber>
    </recommendedName>
    <alternativeName>
        <fullName evidence="10">Mannanase</fullName>
    </alternativeName>
</protein>
<evidence type="ECO:0000256" key="8">
    <source>
        <dbReference type="ARBA" id="ARBA00023228"/>
    </source>
</evidence>
<dbReference type="InterPro" id="IPR041625">
    <property type="entry name" value="Beta-mannosidase_Ig"/>
</dbReference>
<dbReference type="InterPro" id="IPR036156">
    <property type="entry name" value="Beta-gal/glucu_dom_sf"/>
</dbReference>
<evidence type="ECO:0000256" key="1">
    <source>
        <dbReference type="ARBA" id="ARBA00000829"/>
    </source>
</evidence>
<name>A0A3R7N8V9_PENVA</name>
<dbReference type="Proteomes" id="UP000283509">
    <property type="component" value="Unassembled WGS sequence"/>
</dbReference>
<dbReference type="STRING" id="6689.A0A3R7N8V9"/>
<evidence type="ECO:0000259" key="13">
    <source>
        <dbReference type="Pfam" id="PF22666"/>
    </source>
</evidence>
<dbReference type="InterPro" id="IPR013783">
    <property type="entry name" value="Ig-like_fold"/>
</dbReference>
<dbReference type="AlphaFoldDB" id="A0A3R7N8V9"/>
<gene>
    <name evidence="14" type="ORF">C7M84_000860</name>
</gene>
<comment type="caution">
    <text evidence="14">The sequence shown here is derived from an EMBL/GenBank/DDBJ whole genome shotgun (WGS) entry which is preliminary data.</text>
</comment>
<evidence type="ECO:0000256" key="11">
    <source>
        <dbReference type="SAM" id="Phobius"/>
    </source>
</evidence>
<reference evidence="14 15" key="2">
    <citation type="submission" date="2019-01" db="EMBL/GenBank/DDBJ databases">
        <title>The decoding of complex shrimp genome reveals the adaptation for benthos swimmer, frequently molting mechanism and breeding impact on genome.</title>
        <authorList>
            <person name="Sun Y."/>
            <person name="Gao Y."/>
            <person name="Yu Y."/>
        </authorList>
    </citation>
    <scope>NUCLEOTIDE SEQUENCE [LARGE SCALE GENOMIC DNA]</scope>
    <source>
        <tissue evidence="14">Muscle</tissue>
    </source>
</reference>
<keyword evidence="7" id="KW-0325">Glycoprotein</keyword>
<evidence type="ECO:0000256" key="4">
    <source>
        <dbReference type="ARBA" id="ARBA00012754"/>
    </source>
</evidence>
<dbReference type="InterPro" id="IPR054593">
    <property type="entry name" value="Beta-mannosidase-like_N2"/>
</dbReference>
<reference evidence="14 15" key="1">
    <citation type="submission" date="2018-04" db="EMBL/GenBank/DDBJ databases">
        <authorList>
            <person name="Zhang X."/>
            <person name="Yuan J."/>
            <person name="Li F."/>
            <person name="Xiang J."/>
        </authorList>
    </citation>
    <scope>NUCLEOTIDE SEQUENCE [LARGE SCALE GENOMIC DNA]</scope>
    <source>
        <tissue evidence="14">Muscle</tissue>
    </source>
</reference>
<dbReference type="GO" id="GO:0004567">
    <property type="term" value="F:beta-mannosidase activity"/>
    <property type="evidence" value="ECO:0007669"/>
    <property type="project" value="UniProtKB-EC"/>
</dbReference>
<dbReference type="PANTHER" id="PTHR43730">
    <property type="entry name" value="BETA-MANNOSIDASE"/>
    <property type="match status" value="1"/>
</dbReference>
<sequence>MVPNPLNREREARREGPWWRVYAPVLLCVAVMCAVASYLAYAAYASTHTSHDTIIMIESNWSLRNGNGTIHVGGTVADNVINKGSEELFLSAAISVGGTVADNVINKGSEELFLSAAISVGGSADNVINKAISVGGTVPGGVYTDLLFANVLKGGDFYYRYNDFEYRWVANDNWTYSTTFDVDPKLVEHERVALIFDGLDTAAEVLVNSKTVGESNNMFVRYVFDVKDYLEGTTVNLDVAFRSPAEYATQKYNEQAVNYIVPPKCVDPAFKGICHANHIRKMQASFSWDWGPAFANLGIWKDWHLVGWNSLLVKNIMFAAHPTSALPSVPNHDFKPGWDVTVKVLCDSAIEQGQMEGSVYVSLADIFSMKYTVTAVIENYETMLTFNFTLEENQVDMWWPNGYGSQPLYELSAVWKNTDQSEESTASVRVGFRTVDLNQDYVNETDPTKGRHYRVIVNNVTMFMKGTNWIPAHVLPEMVTEQYTRELLKAAADTHQNCIRVWGGGIYETDVFYEIADELGLLIWQDFMFACSMYPVDEPFLETTKMEIKMQIQRLQHHPSILLWAGNNENEAALRGNWYGTASDFELYKRDYIKLYVDTIKTVAVETDDSHPFVISSPNNGIESEEEGHVANNPYSTLYGDVHYYNYLSDAWLGHATPRTRFASEYGFQSWPVFRTMKAVTTEEDWNRESAMMYHRQHHPGGQAELALQIGLHMHMPPQDGSVEVYEYYLYLSQIHQAVAIKTETEFYRRAMSELNEKGEGYTSGALYWQLNDIWQGASWASIEYGGRWKMLHYYVKKFFDPVLVSMYVENEKLFVYIVSDLVHPVDDLRLVIDLHRYDKKERVRNISDTVIVSPSEASLVMELDMWQDLQMDRLCTYDLYDEEDVCFVVSHLYHSDGSLAAPDNFHLFGKPKDAFLPHATVSLDSISGPTETQHSNWTFNMTVKSDEVALFVWLEVDYRGVFSDNGFLMTGDVVVEFYAYEEVSLKPFIRMTL</sequence>
<dbReference type="Pfam" id="PF22666">
    <property type="entry name" value="Glyco_hydro_2_N2"/>
    <property type="match status" value="1"/>
</dbReference>
<dbReference type="SUPFAM" id="SSF49303">
    <property type="entry name" value="beta-Galactosidase/glucuronidase domain"/>
    <property type="match status" value="2"/>
</dbReference>
<dbReference type="InterPro" id="IPR008979">
    <property type="entry name" value="Galactose-bd-like_sf"/>
</dbReference>
<dbReference type="GO" id="GO:0006516">
    <property type="term" value="P:glycoprotein catabolic process"/>
    <property type="evidence" value="ECO:0007669"/>
    <property type="project" value="TreeGrafter"/>
</dbReference>
<keyword evidence="11" id="KW-0812">Transmembrane</keyword>
<evidence type="ECO:0000256" key="7">
    <source>
        <dbReference type="ARBA" id="ARBA00023180"/>
    </source>
</evidence>
<keyword evidence="11" id="KW-1133">Transmembrane helix</keyword>